<evidence type="ECO:0000313" key="2">
    <source>
        <dbReference type="EMBL" id="MBD3846240.1"/>
    </source>
</evidence>
<keyword evidence="1" id="KW-0472">Membrane</keyword>
<organism evidence="2 3">
    <name type="scientific">Bosea spartocytisi</name>
    <dbReference type="NCBI Taxonomy" id="2773451"/>
    <lineage>
        <taxon>Bacteria</taxon>
        <taxon>Pseudomonadati</taxon>
        <taxon>Pseudomonadota</taxon>
        <taxon>Alphaproteobacteria</taxon>
        <taxon>Hyphomicrobiales</taxon>
        <taxon>Boseaceae</taxon>
        <taxon>Bosea</taxon>
    </lineage>
</organism>
<feature type="transmembrane region" description="Helical" evidence="1">
    <location>
        <begin position="66"/>
        <end position="86"/>
    </location>
</feature>
<sequence>MHTIKVIGIGFALLGILLVLAPRLSISAGRPIPFAVKLFLPLWFAGALINLWIGIARAGYTVMEEAPIFLIVFGVPAIASLLILWLTSRIAR</sequence>
<proteinExistence type="predicted"/>
<keyword evidence="1" id="KW-1133">Transmembrane helix</keyword>
<keyword evidence="1" id="KW-0812">Transmembrane</keyword>
<dbReference type="Proteomes" id="UP000619295">
    <property type="component" value="Unassembled WGS sequence"/>
</dbReference>
<name>A0A927E9A7_9HYPH</name>
<keyword evidence="3" id="KW-1185">Reference proteome</keyword>
<dbReference type="RefSeq" id="WP_191124210.1">
    <property type="nucleotide sequence ID" value="NZ_JACXWY010000005.1"/>
</dbReference>
<comment type="caution">
    <text evidence="2">The sequence shown here is derived from an EMBL/GenBank/DDBJ whole genome shotgun (WGS) entry which is preliminary data.</text>
</comment>
<evidence type="ECO:0000313" key="3">
    <source>
        <dbReference type="Proteomes" id="UP000619295"/>
    </source>
</evidence>
<protein>
    <recommendedName>
        <fullName evidence="4">Transmembrane protein</fullName>
    </recommendedName>
</protein>
<evidence type="ECO:0000256" key="1">
    <source>
        <dbReference type="SAM" id="Phobius"/>
    </source>
</evidence>
<gene>
    <name evidence="2" type="ORF">IED13_11070</name>
</gene>
<dbReference type="EMBL" id="JACXWY010000005">
    <property type="protein sequence ID" value="MBD3846240.1"/>
    <property type="molecule type" value="Genomic_DNA"/>
</dbReference>
<reference evidence="2" key="1">
    <citation type="submission" date="2020-09" db="EMBL/GenBank/DDBJ databases">
        <title>Bosea spartocytisi sp. nov. a root nodule endophyte of Spartocytisus supranubius in the high mountain ecosystem fo the Teide National Park (Canary Islands, Spain).</title>
        <authorList>
            <person name="Pulido-Suarez L."/>
            <person name="Peix A."/>
            <person name="Igual J.M."/>
            <person name="Socas-Perez N."/>
            <person name="Velazquez E."/>
            <person name="Flores-Felix J.D."/>
            <person name="Leon-Barrios M."/>
        </authorList>
    </citation>
    <scope>NUCLEOTIDE SEQUENCE</scope>
    <source>
        <strain evidence="2">SSUT16</strain>
    </source>
</reference>
<feature type="transmembrane region" description="Helical" evidence="1">
    <location>
        <begin position="38"/>
        <end position="60"/>
    </location>
</feature>
<feature type="transmembrane region" description="Helical" evidence="1">
    <location>
        <begin position="6"/>
        <end position="26"/>
    </location>
</feature>
<dbReference type="AlphaFoldDB" id="A0A927E9A7"/>
<evidence type="ECO:0008006" key="4">
    <source>
        <dbReference type="Google" id="ProtNLM"/>
    </source>
</evidence>
<accession>A0A927E9A7</accession>